<name>A0A0G4EA22_VITBC</name>
<dbReference type="AlphaFoldDB" id="A0A0G4EA22"/>
<gene>
    <name evidence="3" type="ORF">Vbra_6790</name>
</gene>
<dbReference type="EMBL" id="CDMY01000040">
    <property type="protein sequence ID" value="CEL92052.1"/>
    <property type="molecule type" value="Genomic_DNA"/>
</dbReference>
<keyword evidence="2" id="KW-0732">Signal</keyword>
<evidence type="ECO:0000256" key="1">
    <source>
        <dbReference type="SAM" id="MobiDB-lite"/>
    </source>
</evidence>
<dbReference type="VEuPathDB" id="CryptoDB:Vbra_6790"/>
<protein>
    <submittedName>
        <fullName evidence="3">Uncharacterized protein</fullName>
    </submittedName>
</protein>
<dbReference type="InParanoid" id="A0A0G4EA22"/>
<feature type="chain" id="PRO_5005187339" evidence="2">
    <location>
        <begin position="24"/>
        <end position="263"/>
    </location>
</feature>
<proteinExistence type="predicted"/>
<evidence type="ECO:0000256" key="2">
    <source>
        <dbReference type="SAM" id="SignalP"/>
    </source>
</evidence>
<dbReference type="Proteomes" id="UP000041254">
    <property type="component" value="Unassembled WGS sequence"/>
</dbReference>
<reference evidence="3 4" key="1">
    <citation type="submission" date="2014-11" db="EMBL/GenBank/DDBJ databases">
        <authorList>
            <person name="Zhu J."/>
            <person name="Qi W."/>
            <person name="Song R."/>
        </authorList>
    </citation>
    <scope>NUCLEOTIDE SEQUENCE [LARGE SCALE GENOMIC DNA]</scope>
</reference>
<organism evidence="3 4">
    <name type="scientific">Vitrella brassicaformis (strain CCMP3155)</name>
    <dbReference type="NCBI Taxonomy" id="1169540"/>
    <lineage>
        <taxon>Eukaryota</taxon>
        <taxon>Sar</taxon>
        <taxon>Alveolata</taxon>
        <taxon>Colpodellida</taxon>
        <taxon>Vitrellaceae</taxon>
        <taxon>Vitrella</taxon>
    </lineage>
</organism>
<keyword evidence="4" id="KW-1185">Reference proteome</keyword>
<evidence type="ECO:0000313" key="3">
    <source>
        <dbReference type="EMBL" id="CEL92052.1"/>
    </source>
</evidence>
<feature type="signal peptide" evidence="2">
    <location>
        <begin position="1"/>
        <end position="23"/>
    </location>
</feature>
<evidence type="ECO:0000313" key="4">
    <source>
        <dbReference type="Proteomes" id="UP000041254"/>
    </source>
</evidence>
<sequence>MMRFGVVAILLVGLAALVQPLLAGQRTGDRQVSVDRYGHVGEVSAFEAQQMALVQLQLDKASTTITAAYKLNTAAHELAATADITKAAAAVASQLEEAQMAKDLSRHVQGMSLSMLRAQVQQAKQIMAAANQLSKTSNDMVRTALKTISMAEQQLQILSAKSWERDRPENEAAPRGPCTVEGTKNTHDPDKICKLHQRIDYDPHKPSIKKKYLGRCTTKEEAENECPETPPSEVDDGLVVDGKFVKPERGAQLFCNYKYKEKY</sequence>
<accession>A0A0G4EA22</accession>
<feature type="region of interest" description="Disordered" evidence="1">
    <location>
        <begin position="164"/>
        <end position="184"/>
    </location>
</feature>